<proteinExistence type="predicted"/>
<dbReference type="Proteomes" id="UP000605970">
    <property type="component" value="Unassembled WGS sequence"/>
</dbReference>
<accession>A0A8S9ZNV6</accession>
<feature type="non-terminal residue" evidence="1">
    <location>
        <position position="32"/>
    </location>
</feature>
<evidence type="ECO:0000313" key="2">
    <source>
        <dbReference type="Proteomes" id="UP000605970"/>
    </source>
</evidence>
<evidence type="ECO:0000313" key="1">
    <source>
        <dbReference type="EMBL" id="KAF7634975.1"/>
    </source>
</evidence>
<comment type="caution">
    <text evidence="1">The sequence shown here is derived from an EMBL/GenBank/DDBJ whole genome shotgun (WGS) entry which is preliminary data.</text>
</comment>
<name>A0A8S9ZNV6_9BILA</name>
<reference evidence="1" key="1">
    <citation type="journal article" date="2020" name="Ecol. Evol.">
        <title>Genome structure and content of the rice root-knot nematode (Meloidogyne graminicola).</title>
        <authorList>
            <person name="Phan N.T."/>
            <person name="Danchin E.G.J."/>
            <person name="Klopp C."/>
            <person name="Perfus-Barbeoch L."/>
            <person name="Kozlowski D.K."/>
            <person name="Koutsovoulos G.D."/>
            <person name="Lopez-Roques C."/>
            <person name="Bouchez O."/>
            <person name="Zahm M."/>
            <person name="Besnard G."/>
            <person name="Bellafiore S."/>
        </authorList>
    </citation>
    <scope>NUCLEOTIDE SEQUENCE</scope>
    <source>
        <strain evidence="1">VN-18</strain>
    </source>
</reference>
<dbReference type="EMBL" id="JABEBT010000048">
    <property type="protein sequence ID" value="KAF7634975.1"/>
    <property type="molecule type" value="Genomic_DNA"/>
</dbReference>
<keyword evidence="2" id="KW-1185">Reference proteome</keyword>
<protein>
    <submittedName>
        <fullName evidence="1">Uncharacterized protein</fullName>
    </submittedName>
</protein>
<gene>
    <name evidence="1" type="ORF">Mgra_00005574</name>
</gene>
<sequence>MESKENNFKLINKQKSDNIEEIINKEVIVIFY</sequence>
<organism evidence="1 2">
    <name type="scientific">Meloidogyne graminicola</name>
    <dbReference type="NCBI Taxonomy" id="189291"/>
    <lineage>
        <taxon>Eukaryota</taxon>
        <taxon>Metazoa</taxon>
        <taxon>Ecdysozoa</taxon>
        <taxon>Nematoda</taxon>
        <taxon>Chromadorea</taxon>
        <taxon>Rhabditida</taxon>
        <taxon>Tylenchina</taxon>
        <taxon>Tylenchomorpha</taxon>
        <taxon>Tylenchoidea</taxon>
        <taxon>Meloidogynidae</taxon>
        <taxon>Meloidogyninae</taxon>
        <taxon>Meloidogyne</taxon>
    </lineage>
</organism>
<dbReference type="AlphaFoldDB" id="A0A8S9ZNV6"/>